<organism evidence="1 2">
    <name type="scientific">Hymenobacter arizonensis</name>
    <name type="common">Siccationidurans arizonensis</name>
    <dbReference type="NCBI Taxonomy" id="1227077"/>
    <lineage>
        <taxon>Bacteria</taxon>
        <taxon>Pseudomonadati</taxon>
        <taxon>Bacteroidota</taxon>
        <taxon>Cytophagia</taxon>
        <taxon>Cytophagales</taxon>
        <taxon>Hymenobacteraceae</taxon>
        <taxon>Hymenobacter</taxon>
    </lineage>
</organism>
<evidence type="ECO:0000313" key="2">
    <source>
        <dbReference type="Proteomes" id="UP000199029"/>
    </source>
</evidence>
<dbReference type="AlphaFoldDB" id="A0A1I6BS25"/>
<gene>
    <name evidence="1" type="ORF">SAMN04515668_5020</name>
</gene>
<dbReference type="EMBL" id="FOXS01000012">
    <property type="protein sequence ID" value="SFQ83657.1"/>
    <property type="molecule type" value="Genomic_DNA"/>
</dbReference>
<keyword evidence="2" id="KW-1185">Reference proteome</keyword>
<accession>A0A1I6BS25</accession>
<evidence type="ECO:0000313" key="1">
    <source>
        <dbReference type="EMBL" id="SFQ83657.1"/>
    </source>
</evidence>
<dbReference type="Proteomes" id="UP000199029">
    <property type="component" value="Unassembled WGS sequence"/>
</dbReference>
<name>A0A1I6BS25_HYMAR</name>
<protein>
    <submittedName>
        <fullName evidence="1">Uncharacterized protein</fullName>
    </submittedName>
</protein>
<reference evidence="2" key="1">
    <citation type="submission" date="2016-10" db="EMBL/GenBank/DDBJ databases">
        <authorList>
            <person name="Varghese N."/>
            <person name="Submissions S."/>
        </authorList>
    </citation>
    <scope>NUCLEOTIDE SEQUENCE [LARGE SCALE GENOMIC DNA]</scope>
    <source>
        <strain evidence="2">OR362-8,ATCC BAA-1266,JCM 13504</strain>
    </source>
</reference>
<proteinExistence type="predicted"/>
<sequence>MVCPTTDRRATVLYLRSGTGMLAHRCAFAGERLYYDSQLENKRFRGLSAYFGVDRKCEAQYRKGRKLYYRGKPTRWHERLLKWPRQTAATAPALLRMLQGG</sequence>